<feature type="domain" description="RPW8" evidence="1">
    <location>
        <begin position="1"/>
        <end position="98"/>
    </location>
</feature>
<dbReference type="AlphaFoldDB" id="A0A2P6PXD1"/>
<evidence type="ECO:0000313" key="3">
    <source>
        <dbReference type="Proteomes" id="UP000238479"/>
    </source>
</evidence>
<dbReference type="EMBL" id="PDCK01000044">
    <property type="protein sequence ID" value="PRQ26579.1"/>
    <property type="molecule type" value="Genomic_DNA"/>
</dbReference>
<reference evidence="2 3" key="1">
    <citation type="journal article" date="2018" name="Nat. Genet.">
        <title>The Rosa genome provides new insights in the design of modern roses.</title>
        <authorList>
            <person name="Bendahmane M."/>
        </authorList>
    </citation>
    <scope>NUCLEOTIDE SEQUENCE [LARGE SCALE GENOMIC DNA]</scope>
    <source>
        <strain evidence="3">cv. Old Blush</strain>
    </source>
</reference>
<organism evidence="2 3">
    <name type="scientific">Rosa chinensis</name>
    <name type="common">China rose</name>
    <dbReference type="NCBI Taxonomy" id="74649"/>
    <lineage>
        <taxon>Eukaryota</taxon>
        <taxon>Viridiplantae</taxon>
        <taxon>Streptophyta</taxon>
        <taxon>Embryophyta</taxon>
        <taxon>Tracheophyta</taxon>
        <taxon>Spermatophyta</taxon>
        <taxon>Magnoliopsida</taxon>
        <taxon>eudicotyledons</taxon>
        <taxon>Gunneridae</taxon>
        <taxon>Pentapetalae</taxon>
        <taxon>rosids</taxon>
        <taxon>fabids</taxon>
        <taxon>Rosales</taxon>
        <taxon>Rosaceae</taxon>
        <taxon>Rosoideae</taxon>
        <taxon>Rosoideae incertae sedis</taxon>
        <taxon>Rosa</taxon>
    </lineage>
</organism>
<dbReference type="Proteomes" id="UP000238479">
    <property type="component" value="Chromosome 6"/>
</dbReference>
<protein>
    <submittedName>
        <fullName evidence="2">Putative powdery mildew resistance protein, RPW8</fullName>
    </submittedName>
</protein>
<dbReference type="Pfam" id="PF05659">
    <property type="entry name" value="RPW8"/>
    <property type="match status" value="1"/>
</dbReference>
<sequence>MFRYLVSDIESTLYSLQPFLEEMAAHNKVLDRPKEEVRSFRVEMEKGVEVVRRSGGVGKKWEGYSKKKYECIDGLLGLNQCLQRQVCILRWQMAKNAIQALDLVRKMERAVNEIESNVGVLEQAGVASTS</sequence>
<name>A0A2P6PXD1_ROSCH</name>
<keyword evidence="3" id="KW-1185">Reference proteome</keyword>
<proteinExistence type="predicted"/>
<comment type="caution">
    <text evidence="2">The sequence shown here is derived from an EMBL/GenBank/DDBJ whole genome shotgun (WGS) entry which is preliminary data.</text>
</comment>
<evidence type="ECO:0000259" key="1">
    <source>
        <dbReference type="Pfam" id="PF05659"/>
    </source>
</evidence>
<accession>A0A2P6PXD1</accession>
<gene>
    <name evidence="2" type="ORF">RchiOBHm_Chr6g0296131</name>
</gene>
<dbReference type="InterPro" id="IPR008808">
    <property type="entry name" value="Powdery_mildew-R_dom"/>
</dbReference>
<evidence type="ECO:0000313" key="2">
    <source>
        <dbReference type="EMBL" id="PRQ26579.1"/>
    </source>
</evidence>
<dbReference type="Gramene" id="PRQ26579">
    <property type="protein sequence ID" value="PRQ26579"/>
    <property type="gene ID" value="RchiOBHm_Chr6g0296131"/>
</dbReference>